<evidence type="ECO:0000313" key="2">
    <source>
        <dbReference type="EMBL" id="CRZ05711.1"/>
    </source>
</evidence>
<dbReference type="PROSITE" id="PS50994">
    <property type="entry name" value="INTEGRASE"/>
    <property type="match status" value="1"/>
</dbReference>
<dbReference type="InterPro" id="IPR036397">
    <property type="entry name" value="RNaseH_sf"/>
</dbReference>
<evidence type="ECO:0000259" key="1">
    <source>
        <dbReference type="PROSITE" id="PS50994"/>
    </source>
</evidence>
<dbReference type="InterPro" id="IPR001584">
    <property type="entry name" value="Integrase_cat-core"/>
</dbReference>
<dbReference type="InterPro" id="IPR012337">
    <property type="entry name" value="RNaseH-like_sf"/>
</dbReference>
<dbReference type="EMBL" id="HACM01005269">
    <property type="protein sequence ID" value="CRZ05711.1"/>
    <property type="molecule type" value="Transcribed_RNA"/>
</dbReference>
<dbReference type="InterPro" id="IPR050951">
    <property type="entry name" value="Retrovirus_Pol_polyprotein"/>
</dbReference>
<proteinExistence type="predicted"/>
<dbReference type="GO" id="GO:0003676">
    <property type="term" value="F:nucleic acid binding"/>
    <property type="evidence" value="ECO:0007669"/>
    <property type="project" value="InterPro"/>
</dbReference>
<dbReference type="GO" id="GO:0015074">
    <property type="term" value="P:DNA integration"/>
    <property type="evidence" value="ECO:0007669"/>
    <property type="project" value="InterPro"/>
</dbReference>
<protein>
    <recommendedName>
        <fullName evidence="1">Integrase catalytic domain-containing protein</fullName>
    </recommendedName>
</protein>
<dbReference type="PANTHER" id="PTHR37984:SF12">
    <property type="entry name" value="RIBONUCLEASE H"/>
    <property type="match status" value="1"/>
</dbReference>
<reference evidence="2" key="1">
    <citation type="submission" date="2015-04" db="EMBL/GenBank/DDBJ databases">
        <title>The genome sequence of the plant pathogenic Rhizarian Plasmodiophora brassicae reveals insights in its biotrophic life cycle and the origin of chitin synthesis.</title>
        <authorList>
            <person name="Schwelm A."/>
            <person name="Fogelqvist J."/>
            <person name="Knaust A."/>
            <person name="Julke S."/>
            <person name="Lilja T."/>
            <person name="Dhandapani V."/>
            <person name="Bonilla-Rosso G."/>
            <person name="Karlsson M."/>
            <person name="Shevchenko A."/>
            <person name="Choi S.R."/>
            <person name="Kim H.G."/>
            <person name="Park J.Y."/>
            <person name="Lim Y.P."/>
            <person name="Ludwig-Muller J."/>
            <person name="Dixelius C."/>
        </authorList>
    </citation>
    <scope>NUCLEOTIDE SEQUENCE</scope>
    <source>
        <tissue evidence="2">Potato root galls</tissue>
    </source>
</reference>
<dbReference type="Gene3D" id="3.30.420.10">
    <property type="entry name" value="Ribonuclease H-like superfamily/Ribonuclease H"/>
    <property type="match status" value="1"/>
</dbReference>
<dbReference type="AlphaFoldDB" id="A0A0H5QVS3"/>
<sequence length="117" mass="13093">MGRDVAAHVRDCWSCQQAKLSTPSKQGRRQIFDDDDAPREPWAVVHIDHVVSLPTTSRGYKHVLSATCRFTHATIFIPVKSLSSTETAEALINGIFLTKGFPKKLVADRSSSWRNEL</sequence>
<dbReference type="SUPFAM" id="SSF53098">
    <property type="entry name" value="Ribonuclease H-like"/>
    <property type="match status" value="1"/>
</dbReference>
<accession>A0A0H5QVS3</accession>
<dbReference type="PANTHER" id="PTHR37984">
    <property type="entry name" value="PROTEIN CBG26694"/>
    <property type="match status" value="1"/>
</dbReference>
<organism evidence="2">
    <name type="scientific">Spongospora subterranea</name>
    <dbReference type="NCBI Taxonomy" id="70186"/>
    <lineage>
        <taxon>Eukaryota</taxon>
        <taxon>Sar</taxon>
        <taxon>Rhizaria</taxon>
        <taxon>Endomyxa</taxon>
        <taxon>Phytomyxea</taxon>
        <taxon>Plasmodiophorida</taxon>
        <taxon>Plasmodiophoridae</taxon>
        <taxon>Spongospora</taxon>
    </lineage>
</organism>
<feature type="domain" description="Integrase catalytic" evidence="1">
    <location>
        <begin position="37"/>
        <end position="117"/>
    </location>
</feature>
<name>A0A0H5QVS3_9EUKA</name>